<dbReference type="HOGENOM" id="CLU_348856_0_0_1"/>
<organism evidence="3 4">
    <name type="scientific">Nematocida parisii (strain ERTm3)</name>
    <name type="common">Nematode killer fungus</name>
    <dbReference type="NCBI Taxonomy" id="935791"/>
    <lineage>
        <taxon>Eukaryota</taxon>
        <taxon>Fungi</taxon>
        <taxon>Fungi incertae sedis</taxon>
        <taxon>Microsporidia</taxon>
        <taxon>Nematocida</taxon>
    </lineage>
</organism>
<feature type="compositionally biased region" description="Polar residues" evidence="1">
    <location>
        <begin position="374"/>
        <end position="388"/>
    </location>
</feature>
<evidence type="ECO:0000256" key="1">
    <source>
        <dbReference type="SAM" id="MobiDB-lite"/>
    </source>
</evidence>
<accession>I3EGY2</accession>
<feature type="compositionally biased region" description="Low complexity" evidence="1">
    <location>
        <begin position="362"/>
        <end position="373"/>
    </location>
</feature>
<protein>
    <submittedName>
        <fullName evidence="3">Uncharacterized protein</fullName>
    </submittedName>
</protein>
<dbReference type="OrthoDB" id="10466679at2759"/>
<feature type="compositionally biased region" description="Polar residues" evidence="1">
    <location>
        <begin position="667"/>
        <end position="692"/>
    </location>
</feature>
<dbReference type="EMBL" id="GL870878">
    <property type="protein sequence ID" value="EIJ88479.1"/>
    <property type="molecule type" value="Genomic_DNA"/>
</dbReference>
<dbReference type="Proteomes" id="UP000002872">
    <property type="component" value="Unassembled WGS sequence"/>
</dbReference>
<sequence>MNPRIIAVLAVAIIGTIIIGGIWGFSRTSNETSKKPVKEKQSVIQKVLNNGNSKENAKASDSINYNGIKEIIDSISSEDSEAFNYSSYTTEGTTIENSCSTNSDNSENSDSSDRCINYDGPRIKYIPHGTPNNNQFDYTNTRESNIIRINTESIQLPYYGRIQPLIPKNVISFRSRMHVEDEEETEDEKLARLTKYQDIPDEYRLLDETTERVHEQNEKTIKMNTDTRCVVIPLSEISEPNVKCSLKISPSKTLVVYLKDQNADDSLGMSPIEPVIQPIDVTVNPTVDTTVLTEGTGNSTNISNANTENVNTTAITVIANIEENIFPQNPIIELPNLNNGVGQGIENNSTVTPGIGSKPADTTTNSTVKNNNSPEMATNEINSGSSLVSPGPTNTTNANGPTNAMGANDQIVFPGPTNATNANGPTNAMGANGLTNAIGANDQIAFPGPTNATNANDQIVFPGPTNATNANDLIVFPGPTNATNANGPTNAMGANGSTNAMGTSESTNAMGANGLTNAIGANDQIVFPGPTNATNANGPTNAMGSNNQIVFPGPTNAMGSDIPITIPTSNGPTVFYWPNNSNGMSTASDKPITTPSTSARVGMPTVVNHHLVIPTPNGSIDIPLGISNPEGLKHNVRISELTTEETKFIGNDVNILNLPNPGAQPAVSCSNSASALNTEESGNSSKETPNTKSELLRDIKHNDPIYDFWPVKYSNGSSPAGSTTGALNDPDDSNAVTVPGVVSIDELRFIYKQVHKYSPDHVDEYLDEYLAKNYPGSPETLKNLKASIKQEIQRIDDRNAMDPGIDLR</sequence>
<feature type="region of interest" description="Disordered" evidence="1">
    <location>
        <begin position="92"/>
        <end position="113"/>
    </location>
</feature>
<feature type="compositionally biased region" description="Low complexity" evidence="1">
    <location>
        <begin position="390"/>
        <end position="427"/>
    </location>
</feature>
<reference evidence="3" key="1">
    <citation type="submission" date="2011-01" db="EMBL/GenBank/DDBJ databases">
        <title>The Genome Sequence of Nematocida parisii strain ERTm3.</title>
        <authorList>
            <consortium name="The Broad Institute Genome Sequencing Platform"/>
            <consortium name="The Broad Institute Genome Sequencing Center for Infectious Disease"/>
            <person name="Cuomo C."/>
            <person name="Troemel E."/>
            <person name="Young S.K."/>
            <person name="Zeng Q."/>
            <person name="Gargeya S."/>
            <person name="Fitzgerald M."/>
            <person name="Haas B."/>
            <person name="Abouelleil A."/>
            <person name="Alvarado L."/>
            <person name="Arachchi H.M."/>
            <person name="Berlin A."/>
            <person name="Chapman S.B."/>
            <person name="Gearin G."/>
            <person name="Goldberg J."/>
            <person name="Griggs A."/>
            <person name="Gujja S."/>
            <person name="Hansen M."/>
            <person name="Heiman D."/>
            <person name="Howarth C."/>
            <person name="Larimer J."/>
            <person name="Lui A."/>
            <person name="MacDonald P.J.P."/>
            <person name="McCowen C."/>
            <person name="Montmayeur A."/>
            <person name="Murphy C."/>
            <person name="Neiman D."/>
            <person name="Pearson M."/>
            <person name="Priest M."/>
            <person name="Roberts A."/>
            <person name="Saif S."/>
            <person name="Shea T."/>
            <person name="Sisk P."/>
            <person name="Stolte C."/>
            <person name="Sykes S."/>
            <person name="Wortman J."/>
            <person name="Nusbaum C."/>
            <person name="Birren B."/>
        </authorList>
    </citation>
    <scope>NUCLEOTIDE SEQUENCE</scope>
    <source>
        <strain evidence="3">ERTm3</strain>
    </source>
</reference>
<evidence type="ECO:0000313" key="3">
    <source>
        <dbReference type="EMBL" id="EIJ88479.1"/>
    </source>
</evidence>
<dbReference type="STRING" id="935791.I3EGY2"/>
<dbReference type="VEuPathDB" id="MicrosporidiaDB:NEQG_01169"/>
<dbReference type="InParanoid" id="I3EGY2"/>
<feature type="region of interest" description="Disordered" evidence="1">
    <location>
        <begin position="664"/>
        <end position="692"/>
    </location>
</feature>
<evidence type="ECO:0000313" key="4">
    <source>
        <dbReference type="Proteomes" id="UP000002872"/>
    </source>
</evidence>
<evidence type="ECO:0000256" key="2">
    <source>
        <dbReference type="SAM" id="Phobius"/>
    </source>
</evidence>
<proteinExistence type="predicted"/>
<dbReference type="AlphaFoldDB" id="I3EGY2"/>
<feature type="compositionally biased region" description="Low complexity" evidence="1">
    <location>
        <begin position="97"/>
        <end position="109"/>
    </location>
</feature>
<name>I3EGY2_NEMP3</name>
<keyword evidence="2" id="KW-0472">Membrane</keyword>
<keyword evidence="4" id="KW-1185">Reference proteome</keyword>
<keyword evidence="2" id="KW-0812">Transmembrane</keyword>
<feature type="transmembrane region" description="Helical" evidence="2">
    <location>
        <begin position="5"/>
        <end position="25"/>
    </location>
</feature>
<keyword evidence="2" id="KW-1133">Transmembrane helix</keyword>
<feature type="region of interest" description="Disordered" evidence="1">
    <location>
        <begin position="351"/>
        <end position="427"/>
    </location>
</feature>
<gene>
    <name evidence="3" type="ORF">NEQG_01169</name>
</gene>